<dbReference type="InterPro" id="IPR010998">
    <property type="entry name" value="Integrase_recombinase_N"/>
</dbReference>
<organism evidence="5">
    <name type="scientific">Cupriavidus oxalaticus</name>
    <dbReference type="NCBI Taxonomy" id="96344"/>
    <lineage>
        <taxon>Bacteria</taxon>
        <taxon>Pseudomonadati</taxon>
        <taxon>Pseudomonadota</taxon>
        <taxon>Betaproteobacteria</taxon>
        <taxon>Burkholderiales</taxon>
        <taxon>Burkholderiaceae</taxon>
        <taxon>Cupriavidus</taxon>
    </lineage>
</organism>
<evidence type="ECO:0000313" key="4">
    <source>
        <dbReference type="EMBL" id="QRQ93187.1"/>
    </source>
</evidence>
<keyword evidence="2" id="KW-0238">DNA-binding</keyword>
<dbReference type="PANTHER" id="PTHR30349:SF64">
    <property type="entry name" value="PROPHAGE INTEGRASE INTD-RELATED"/>
    <property type="match status" value="1"/>
</dbReference>
<dbReference type="AlphaFoldDB" id="A0A375G358"/>
<dbReference type="PANTHER" id="PTHR30349">
    <property type="entry name" value="PHAGE INTEGRASE-RELATED"/>
    <property type="match status" value="1"/>
</dbReference>
<dbReference type="GO" id="GO:0006310">
    <property type="term" value="P:DNA recombination"/>
    <property type="evidence" value="ECO:0007669"/>
    <property type="project" value="UniProtKB-KW"/>
</dbReference>
<dbReference type="SUPFAM" id="SSF56349">
    <property type="entry name" value="DNA breaking-rejoining enzymes"/>
    <property type="match status" value="1"/>
</dbReference>
<keyword evidence="3" id="KW-0233">DNA recombination</keyword>
<evidence type="ECO:0000313" key="6">
    <source>
        <dbReference type="Proteomes" id="UP000623307"/>
    </source>
</evidence>
<evidence type="ECO:0000256" key="1">
    <source>
        <dbReference type="ARBA" id="ARBA00022908"/>
    </source>
</evidence>
<proteinExistence type="predicted"/>
<dbReference type="InterPro" id="IPR013762">
    <property type="entry name" value="Integrase-like_cat_sf"/>
</dbReference>
<protein>
    <submittedName>
        <fullName evidence="4 5">Integrase</fullName>
    </submittedName>
</protein>
<keyword evidence="1" id="KW-0229">DNA integration</keyword>
<dbReference type="InterPro" id="IPR011010">
    <property type="entry name" value="DNA_brk_join_enz"/>
</dbReference>
<dbReference type="Gene3D" id="1.10.150.130">
    <property type="match status" value="1"/>
</dbReference>
<evidence type="ECO:0000256" key="2">
    <source>
        <dbReference type="ARBA" id="ARBA00023125"/>
    </source>
</evidence>
<dbReference type="EMBL" id="OGUS01000118">
    <property type="protein sequence ID" value="SPC13172.1"/>
    <property type="molecule type" value="Genomic_DNA"/>
</dbReference>
<dbReference type="Gene3D" id="1.10.443.10">
    <property type="entry name" value="Intergrase catalytic core"/>
    <property type="match status" value="1"/>
</dbReference>
<sequence>MPKPRKTENRGLPARWQLHHGAYFYRVPPGLEAHWDGKKKFRLGSTLPEAYKTWAERIGTLEKANTVGQLLDRYLLEEVPTKEPTTQSHHRLCIKRLRLQFEKWPLIAIKPRHIYAYVDARTKEKKLPDGTMIKVKALTAGRREVEVLSHAYTKAVEWGYLDRHPFLGETRMKGQKPRDRYVDDWEIAECLALPSRRKKGSVRAAQAYIRIKMLTGMARGDLLRLRPAQDFKDDGIHIQRHKTAGSTGKRTIYTWNDDLRAAVSDALAARPIDISPWLFCTLRGECYINEETGRAGGWESLWRGFMERVMAETKVNVPFTEHDIRAKAGSDADDLEHARALLSHASSATTQRVYRRKAEVVAPLQANKKRQGE</sequence>
<keyword evidence="6" id="KW-1185">Reference proteome</keyword>
<accession>A0A375G358</accession>
<dbReference type="EMBL" id="CP069812">
    <property type="protein sequence ID" value="QRQ93187.1"/>
    <property type="molecule type" value="Genomic_DNA"/>
</dbReference>
<gene>
    <name evidence="5" type="ORF">CO2235_180070</name>
    <name evidence="4" type="ORF">JTE92_24155</name>
</gene>
<evidence type="ECO:0000256" key="3">
    <source>
        <dbReference type="ARBA" id="ARBA00023172"/>
    </source>
</evidence>
<dbReference type="InterPro" id="IPR050090">
    <property type="entry name" value="Tyrosine_recombinase_XerCD"/>
</dbReference>
<dbReference type="RefSeq" id="WP_174544849.1">
    <property type="nucleotide sequence ID" value="NZ_CP069810.1"/>
</dbReference>
<reference evidence="4 6" key="2">
    <citation type="submission" date="2021-02" db="EMBL/GenBank/DDBJ databases">
        <title>Complete Genome Sequence of Cupriavidus oxalaticus Strain Ox1, a Soil Oxalate-Degrading Species.</title>
        <authorList>
            <person name="Palmieri F."/>
            <person name="Udriet P."/>
            <person name="Deuasquier M."/>
            <person name="Beaudoing E."/>
            <person name="Johnson S.L."/>
            <person name="Davenport K.W."/>
            <person name="Chain P.S."/>
            <person name="Bindschedler S."/>
            <person name="Junier P."/>
        </authorList>
    </citation>
    <scope>NUCLEOTIDE SEQUENCE [LARGE SCALE GENOMIC DNA]</scope>
    <source>
        <strain evidence="4 6">Ox1</strain>
    </source>
</reference>
<dbReference type="GO" id="GO:0015074">
    <property type="term" value="P:DNA integration"/>
    <property type="evidence" value="ECO:0007669"/>
    <property type="project" value="UniProtKB-KW"/>
</dbReference>
<reference evidence="5" key="1">
    <citation type="submission" date="2018-01" db="EMBL/GenBank/DDBJ databases">
        <authorList>
            <person name="Clerissi C."/>
        </authorList>
    </citation>
    <scope>NUCLEOTIDE SEQUENCE</scope>
    <source>
        <strain evidence="5">Cupriavidus oxalaticus LMG 2235</strain>
    </source>
</reference>
<dbReference type="GeneID" id="303492660"/>
<evidence type="ECO:0000313" key="5">
    <source>
        <dbReference type="EMBL" id="SPC13172.1"/>
    </source>
</evidence>
<dbReference type="Proteomes" id="UP000256862">
    <property type="component" value="Chromosome CO2235"/>
</dbReference>
<dbReference type="GO" id="GO:0003677">
    <property type="term" value="F:DNA binding"/>
    <property type="evidence" value="ECO:0007669"/>
    <property type="project" value="UniProtKB-KW"/>
</dbReference>
<dbReference type="Proteomes" id="UP000623307">
    <property type="component" value="Chromosome 2"/>
</dbReference>
<name>A0A375G358_9BURK</name>